<dbReference type="RefSeq" id="WP_191177017.1">
    <property type="nucleotide sequence ID" value="NZ_JACWMW010000004.1"/>
</dbReference>
<dbReference type="EMBL" id="JACWMW010000004">
    <property type="protein sequence ID" value="MBD1387178.1"/>
    <property type="molecule type" value="Genomic_DNA"/>
</dbReference>
<sequence>MNAYQQKWLDVLQGANLKDWKIEARGEDIAIDMPHVTDLKLIRDNLPATLGAISLDINLPHERLKFIFHNGYENFEYVLNPNATDLNKGD</sequence>
<dbReference type="Proteomes" id="UP000618754">
    <property type="component" value="Unassembled WGS sequence"/>
</dbReference>
<evidence type="ECO:0000313" key="2">
    <source>
        <dbReference type="Proteomes" id="UP000618754"/>
    </source>
</evidence>
<reference evidence="1 2" key="1">
    <citation type="submission" date="2020-09" db="EMBL/GenBank/DDBJ databases">
        <title>Novel species of Mucilaginibacter isolated from a glacier on the Tibetan Plateau.</title>
        <authorList>
            <person name="Liu Q."/>
            <person name="Xin Y.-H."/>
        </authorList>
    </citation>
    <scope>NUCLEOTIDE SEQUENCE [LARGE SCALE GENOMIC DNA]</scope>
    <source>
        <strain evidence="1 2">CGMCC 1.13878</strain>
    </source>
</reference>
<protein>
    <submittedName>
        <fullName evidence="1">Uncharacterized protein</fullName>
    </submittedName>
</protein>
<organism evidence="1 2">
    <name type="scientific">Mucilaginibacter rigui</name>
    <dbReference type="NCBI Taxonomy" id="534635"/>
    <lineage>
        <taxon>Bacteria</taxon>
        <taxon>Pseudomonadati</taxon>
        <taxon>Bacteroidota</taxon>
        <taxon>Sphingobacteriia</taxon>
        <taxon>Sphingobacteriales</taxon>
        <taxon>Sphingobacteriaceae</taxon>
        <taxon>Mucilaginibacter</taxon>
    </lineage>
</organism>
<comment type="caution">
    <text evidence="1">The sequence shown here is derived from an EMBL/GenBank/DDBJ whole genome shotgun (WGS) entry which is preliminary data.</text>
</comment>
<keyword evidence="2" id="KW-1185">Reference proteome</keyword>
<evidence type="ECO:0000313" key="1">
    <source>
        <dbReference type="EMBL" id="MBD1387178.1"/>
    </source>
</evidence>
<name>A0ABR7X9C0_9SPHI</name>
<proteinExistence type="predicted"/>
<gene>
    <name evidence="1" type="ORF">IDJ75_17960</name>
</gene>
<accession>A0ABR7X9C0</accession>